<dbReference type="Proteomes" id="UP000178175">
    <property type="component" value="Unassembled WGS sequence"/>
</dbReference>
<evidence type="ECO:0000259" key="6">
    <source>
        <dbReference type="Pfam" id="PF04138"/>
    </source>
</evidence>
<reference evidence="7 8" key="1">
    <citation type="journal article" date="2016" name="Nat. Commun.">
        <title>Thousands of microbial genomes shed light on interconnected biogeochemical processes in an aquifer system.</title>
        <authorList>
            <person name="Anantharaman K."/>
            <person name="Brown C.T."/>
            <person name="Hug L.A."/>
            <person name="Sharon I."/>
            <person name="Castelle C.J."/>
            <person name="Probst A.J."/>
            <person name="Thomas B.C."/>
            <person name="Singh A."/>
            <person name="Wilkins M.J."/>
            <person name="Karaoz U."/>
            <person name="Brodie E.L."/>
            <person name="Williams K.H."/>
            <person name="Hubbard S.S."/>
            <person name="Banfield J.F."/>
        </authorList>
    </citation>
    <scope>NUCLEOTIDE SEQUENCE [LARGE SCALE GENOMIC DNA]</scope>
</reference>
<feature type="transmembrane region" description="Helical" evidence="5">
    <location>
        <begin position="47"/>
        <end position="67"/>
    </location>
</feature>
<proteinExistence type="predicted"/>
<evidence type="ECO:0000313" key="7">
    <source>
        <dbReference type="EMBL" id="OHA95708.1"/>
    </source>
</evidence>
<evidence type="ECO:0000256" key="3">
    <source>
        <dbReference type="ARBA" id="ARBA00022989"/>
    </source>
</evidence>
<evidence type="ECO:0000256" key="5">
    <source>
        <dbReference type="SAM" id="Phobius"/>
    </source>
</evidence>
<dbReference type="InterPro" id="IPR007267">
    <property type="entry name" value="GtrA_DPMS_TM"/>
</dbReference>
<keyword evidence="2 5" id="KW-0812">Transmembrane</keyword>
<evidence type="ECO:0000313" key="8">
    <source>
        <dbReference type="Proteomes" id="UP000178175"/>
    </source>
</evidence>
<comment type="caution">
    <text evidence="7">The sequence shown here is derived from an EMBL/GenBank/DDBJ whole genome shotgun (WGS) entry which is preliminary data.</text>
</comment>
<feature type="transmembrane region" description="Helical" evidence="5">
    <location>
        <begin position="20"/>
        <end position="41"/>
    </location>
</feature>
<protein>
    <recommendedName>
        <fullName evidence="6">GtrA/DPMS transmembrane domain-containing protein</fullName>
    </recommendedName>
</protein>
<dbReference type="EMBL" id="MHVR01000020">
    <property type="protein sequence ID" value="OHA95708.1"/>
    <property type="molecule type" value="Genomic_DNA"/>
</dbReference>
<evidence type="ECO:0000256" key="2">
    <source>
        <dbReference type="ARBA" id="ARBA00022692"/>
    </source>
</evidence>
<sequence>MQLGDTFLKRAKQLFVNKKFAHYTWTSIFISVLNIILLYIFIDIFGIPTIISSIVVIGSTFVTRYFLFDYFKIL</sequence>
<keyword evidence="4 5" id="KW-0472">Membrane</keyword>
<dbReference type="Pfam" id="PF04138">
    <property type="entry name" value="GtrA_DPMS_TM"/>
    <property type="match status" value="1"/>
</dbReference>
<dbReference type="AlphaFoldDB" id="A0A1G2TF81"/>
<evidence type="ECO:0000256" key="4">
    <source>
        <dbReference type="ARBA" id="ARBA00023136"/>
    </source>
</evidence>
<name>A0A1G2TF81_9BACT</name>
<feature type="domain" description="GtrA/DPMS transmembrane" evidence="6">
    <location>
        <begin position="6"/>
        <end position="71"/>
    </location>
</feature>
<gene>
    <name evidence="7" type="ORF">A3C70_03305</name>
</gene>
<keyword evidence="3 5" id="KW-1133">Transmembrane helix</keyword>
<comment type="subcellular location">
    <subcellularLocation>
        <location evidence="1">Membrane</location>
        <topology evidence="1">Multi-pass membrane protein</topology>
    </subcellularLocation>
</comment>
<dbReference type="GO" id="GO:0016020">
    <property type="term" value="C:membrane"/>
    <property type="evidence" value="ECO:0007669"/>
    <property type="project" value="UniProtKB-SubCell"/>
</dbReference>
<organism evidence="7 8">
    <name type="scientific">Candidatus Zambryskibacteria bacterium RIFCSPHIGHO2_02_FULL_43_14</name>
    <dbReference type="NCBI Taxonomy" id="1802748"/>
    <lineage>
        <taxon>Bacteria</taxon>
        <taxon>Candidatus Zambryskiibacteriota</taxon>
    </lineage>
</organism>
<dbReference type="GO" id="GO:0000271">
    <property type="term" value="P:polysaccharide biosynthetic process"/>
    <property type="evidence" value="ECO:0007669"/>
    <property type="project" value="InterPro"/>
</dbReference>
<evidence type="ECO:0000256" key="1">
    <source>
        <dbReference type="ARBA" id="ARBA00004141"/>
    </source>
</evidence>
<accession>A0A1G2TF81</accession>